<dbReference type="Proteomes" id="UP001202328">
    <property type="component" value="Unassembled WGS sequence"/>
</dbReference>
<evidence type="ECO:0000256" key="1">
    <source>
        <dbReference type="SAM" id="Phobius"/>
    </source>
</evidence>
<reference evidence="2" key="1">
    <citation type="submission" date="2022-04" db="EMBL/GenBank/DDBJ databases">
        <title>A functionally conserved STORR gene fusion in Papaver species that diverged 16.8 million years ago.</title>
        <authorList>
            <person name="Catania T."/>
        </authorList>
    </citation>
    <scope>NUCLEOTIDE SEQUENCE</scope>
    <source>
        <strain evidence="2">S-188037</strain>
    </source>
</reference>
<sequence>MLDALKFFDFGGSFESISKEYLAKKEKEVGKKRSRFCFISSMSSLQICILGDHKTFNSIIHMIVVLLIFSMSGLALVVLVTSLILRVSACISFH</sequence>
<keyword evidence="3" id="KW-1185">Reference proteome</keyword>
<comment type="caution">
    <text evidence="2">The sequence shown here is derived from an EMBL/GenBank/DDBJ whole genome shotgun (WGS) entry which is preliminary data.</text>
</comment>
<protein>
    <submittedName>
        <fullName evidence="2">Uncharacterized protein</fullName>
    </submittedName>
</protein>
<evidence type="ECO:0000313" key="3">
    <source>
        <dbReference type="Proteomes" id="UP001202328"/>
    </source>
</evidence>
<evidence type="ECO:0000313" key="2">
    <source>
        <dbReference type="EMBL" id="KAI3923750.1"/>
    </source>
</evidence>
<proteinExistence type="predicted"/>
<dbReference type="AlphaFoldDB" id="A0AAD4SX19"/>
<accession>A0AAD4SX19</accession>
<keyword evidence="1" id="KW-1133">Transmembrane helix</keyword>
<keyword evidence="1" id="KW-0812">Transmembrane</keyword>
<keyword evidence="1" id="KW-0472">Membrane</keyword>
<gene>
    <name evidence="2" type="ORF">MKW98_011380</name>
</gene>
<name>A0AAD4SX19_9MAGN</name>
<feature type="transmembrane region" description="Helical" evidence="1">
    <location>
        <begin position="59"/>
        <end position="85"/>
    </location>
</feature>
<organism evidence="2 3">
    <name type="scientific">Papaver atlanticum</name>
    <dbReference type="NCBI Taxonomy" id="357466"/>
    <lineage>
        <taxon>Eukaryota</taxon>
        <taxon>Viridiplantae</taxon>
        <taxon>Streptophyta</taxon>
        <taxon>Embryophyta</taxon>
        <taxon>Tracheophyta</taxon>
        <taxon>Spermatophyta</taxon>
        <taxon>Magnoliopsida</taxon>
        <taxon>Ranunculales</taxon>
        <taxon>Papaveraceae</taxon>
        <taxon>Papaveroideae</taxon>
        <taxon>Papaver</taxon>
    </lineage>
</organism>
<dbReference type="EMBL" id="JAJJMB010008429">
    <property type="protein sequence ID" value="KAI3923750.1"/>
    <property type="molecule type" value="Genomic_DNA"/>
</dbReference>